<gene>
    <name evidence="4" type="ORF">SCL_0316</name>
</gene>
<evidence type="ECO:0000256" key="1">
    <source>
        <dbReference type="ARBA" id="ARBA00008950"/>
    </source>
</evidence>
<name>A0A1B4XCV1_9GAMM</name>
<reference evidence="4 5" key="1">
    <citation type="submission" date="2015-05" db="EMBL/GenBank/DDBJ databases">
        <title>Complete genome sequence of a sulfur-oxidizing gammaproteobacterium strain HA5.</title>
        <authorList>
            <person name="Miura A."/>
            <person name="Kojima H."/>
            <person name="Fukui M."/>
        </authorList>
    </citation>
    <scope>NUCLEOTIDE SEQUENCE [LARGE SCALE GENOMIC DNA]</scope>
    <source>
        <strain evidence="4 5">HA5</strain>
    </source>
</reference>
<dbReference type="GO" id="GO:0016787">
    <property type="term" value="F:hydrolase activity"/>
    <property type="evidence" value="ECO:0007669"/>
    <property type="project" value="UniProtKB-UniRule"/>
</dbReference>
<keyword evidence="5" id="KW-1185">Reference proteome</keyword>
<evidence type="ECO:0000256" key="2">
    <source>
        <dbReference type="RuleBase" id="RU362039"/>
    </source>
</evidence>
<dbReference type="RefSeq" id="WP_096359338.1">
    <property type="nucleotide sequence ID" value="NZ_AP014879.1"/>
</dbReference>
<dbReference type="AlphaFoldDB" id="A0A1B4XCV1"/>
<dbReference type="EC" id="3.1.4.-" evidence="2"/>
<organism evidence="4 5">
    <name type="scientific">Sulfuricaulis limicola</name>
    <dbReference type="NCBI Taxonomy" id="1620215"/>
    <lineage>
        <taxon>Bacteria</taxon>
        <taxon>Pseudomonadati</taxon>
        <taxon>Pseudomonadota</taxon>
        <taxon>Gammaproteobacteria</taxon>
        <taxon>Acidiferrobacterales</taxon>
        <taxon>Acidiferrobacteraceae</taxon>
        <taxon>Sulfuricaulis</taxon>
    </lineage>
</organism>
<dbReference type="InterPro" id="IPR024654">
    <property type="entry name" value="Calcineurin-like_PHP_lpxH"/>
</dbReference>
<dbReference type="InterPro" id="IPR029052">
    <property type="entry name" value="Metallo-depent_PP-like"/>
</dbReference>
<dbReference type="Gene3D" id="3.60.21.10">
    <property type="match status" value="1"/>
</dbReference>
<keyword evidence="2" id="KW-0479">Metal-binding</keyword>
<accession>A0A1B4XCV1</accession>
<dbReference type="InterPro" id="IPR053193">
    <property type="entry name" value="MetalloPDE_YfcE-like"/>
</dbReference>
<dbReference type="SUPFAM" id="SSF56300">
    <property type="entry name" value="Metallo-dependent phosphatases"/>
    <property type="match status" value="1"/>
</dbReference>
<dbReference type="OrthoDB" id="9785951at2"/>
<evidence type="ECO:0000259" key="3">
    <source>
        <dbReference type="Pfam" id="PF12850"/>
    </source>
</evidence>
<dbReference type="Pfam" id="PF12850">
    <property type="entry name" value="Metallophos_2"/>
    <property type="match status" value="1"/>
</dbReference>
<evidence type="ECO:0000313" key="4">
    <source>
        <dbReference type="EMBL" id="BAV32638.1"/>
    </source>
</evidence>
<dbReference type="InParanoid" id="A0A1B4XCV1"/>
<dbReference type="InterPro" id="IPR000979">
    <property type="entry name" value="Phosphodiesterase_MJ0936/Vps29"/>
</dbReference>
<dbReference type="PANTHER" id="PTHR43165:SF1">
    <property type="entry name" value="PHOSPHODIESTERASE MJ0936"/>
    <property type="match status" value="1"/>
</dbReference>
<dbReference type="NCBIfam" id="TIGR00040">
    <property type="entry name" value="yfcE"/>
    <property type="match status" value="1"/>
</dbReference>
<comment type="similarity">
    <text evidence="1 2">Belongs to the metallophosphoesterase superfamily. YfcE family.</text>
</comment>
<evidence type="ECO:0000313" key="5">
    <source>
        <dbReference type="Proteomes" id="UP000243180"/>
    </source>
</evidence>
<dbReference type="PANTHER" id="PTHR43165">
    <property type="entry name" value="METALLOPHOSPHOESTERASE"/>
    <property type="match status" value="1"/>
</dbReference>
<dbReference type="GO" id="GO:0046872">
    <property type="term" value="F:metal ion binding"/>
    <property type="evidence" value="ECO:0007669"/>
    <property type="project" value="UniProtKB-KW"/>
</dbReference>
<proteinExistence type="inferred from homology"/>
<comment type="cofactor">
    <cofactor evidence="2">
        <name>a divalent metal cation</name>
        <dbReference type="ChEBI" id="CHEBI:60240"/>
    </cofactor>
</comment>
<feature type="domain" description="Calcineurin-like phosphoesterase" evidence="3">
    <location>
        <begin position="1"/>
        <end position="160"/>
    </location>
</feature>
<dbReference type="KEGG" id="slim:SCL_0316"/>
<sequence>MKICIVSDSHDHRDHLAAAVTEAKSLGAQAVIHCGDLVAPSTLHAITPLGLPVHLVHGNNQGDLFHLSKLAHKPENRVHYYGQDGSFTLAGKRIFVVHYPHYAKAMAVTGDYDLVCNGHEHHAVIERIKNIKGGETLRVDPGTVGGVSAPATYVLGDLENMEFEIRAVLLPEPASGTQTDPKIMRA</sequence>
<dbReference type="Proteomes" id="UP000243180">
    <property type="component" value="Chromosome"/>
</dbReference>
<dbReference type="EMBL" id="AP014879">
    <property type="protein sequence ID" value="BAV32638.1"/>
    <property type="molecule type" value="Genomic_DNA"/>
</dbReference>
<protein>
    <recommendedName>
        <fullName evidence="2">Phosphoesterase</fullName>
        <ecNumber evidence="2">3.1.4.-</ecNumber>
    </recommendedName>
</protein>